<dbReference type="SUPFAM" id="SSF48498">
    <property type="entry name" value="Tetracyclin repressor-like, C-terminal domain"/>
    <property type="match status" value="1"/>
</dbReference>
<proteinExistence type="predicted"/>
<dbReference type="PROSITE" id="PS50977">
    <property type="entry name" value="HTH_TETR_2"/>
    <property type="match status" value="1"/>
</dbReference>
<keyword evidence="2 4" id="KW-0238">DNA-binding</keyword>
<dbReference type="SUPFAM" id="SSF46689">
    <property type="entry name" value="Homeodomain-like"/>
    <property type="match status" value="1"/>
</dbReference>
<evidence type="ECO:0000256" key="4">
    <source>
        <dbReference type="PROSITE-ProRule" id="PRU00335"/>
    </source>
</evidence>
<feature type="domain" description="HTH tetR-type" evidence="5">
    <location>
        <begin position="13"/>
        <end position="72"/>
    </location>
</feature>
<dbReference type="PANTHER" id="PTHR30055">
    <property type="entry name" value="HTH-TYPE TRANSCRIPTIONAL REGULATOR RUTR"/>
    <property type="match status" value="1"/>
</dbReference>
<dbReference type="PANTHER" id="PTHR30055:SF234">
    <property type="entry name" value="HTH-TYPE TRANSCRIPTIONAL REGULATOR BETI"/>
    <property type="match status" value="1"/>
</dbReference>
<evidence type="ECO:0000256" key="2">
    <source>
        <dbReference type="ARBA" id="ARBA00023125"/>
    </source>
</evidence>
<accession>A0A4Y3WT71</accession>
<dbReference type="GO" id="GO:0003700">
    <property type="term" value="F:DNA-binding transcription factor activity"/>
    <property type="evidence" value="ECO:0007669"/>
    <property type="project" value="TreeGrafter"/>
</dbReference>
<evidence type="ECO:0000256" key="1">
    <source>
        <dbReference type="ARBA" id="ARBA00023015"/>
    </source>
</evidence>
<dbReference type="Pfam" id="PF00440">
    <property type="entry name" value="TetR_N"/>
    <property type="match status" value="1"/>
</dbReference>
<dbReference type="AlphaFoldDB" id="A0A4Y3WT71"/>
<evidence type="ECO:0000256" key="3">
    <source>
        <dbReference type="ARBA" id="ARBA00023163"/>
    </source>
</evidence>
<dbReference type="Gene3D" id="1.10.357.10">
    <property type="entry name" value="Tetracycline Repressor, domain 2"/>
    <property type="match status" value="1"/>
</dbReference>
<dbReference type="Pfam" id="PF21597">
    <property type="entry name" value="TetR_C_43"/>
    <property type="match status" value="1"/>
</dbReference>
<evidence type="ECO:0000313" key="6">
    <source>
        <dbReference type="EMBL" id="GEC20949.1"/>
    </source>
</evidence>
<gene>
    <name evidence="6" type="ORF">PHY01_32320</name>
</gene>
<sequence length="185" mass="19660">MTPATHPMRADARRNRERVLTAAARAFAQRGPDATLEGIAKDAGVGIGTLYRHFPTRDALVEAVYRNEVTRLCGAASDLLAQLPTDRALRVWMDRFVDYMTTKRGMGDALRALAAAGDNPFAASRERMVEALSSLLGAGAAAGTLRDDVEPADVLASVSGIGLAAAEPAQAARMLDLLMDGLRKP</sequence>
<name>A0A4Y3WT71_9PSEU</name>
<dbReference type="RefSeq" id="WP_246085939.1">
    <property type="nucleotide sequence ID" value="NZ_BAAARZ010000007.1"/>
</dbReference>
<dbReference type="GO" id="GO:0000976">
    <property type="term" value="F:transcription cis-regulatory region binding"/>
    <property type="evidence" value="ECO:0007669"/>
    <property type="project" value="TreeGrafter"/>
</dbReference>
<dbReference type="InterPro" id="IPR036271">
    <property type="entry name" value="Tet_transcr_reg_TetR-rel_C_sf"/>
</dbReference>
<protein>
    <submittedName>
        <fullName evidence="6">TetR family transcriptional regulator</fullName>
    </submittedName>
</protein>
<reference evidence="6 7" key="1">
    <citation type="submission" date="2019-06" db="EMBL/GenBank/DDBJ databases">
        <title>Whole genome shotgun sequence of Pseudonocardia hydrocarbonoxydans NBRC 14498.</title>
        <authorList>
            <person name="Hosoyama A."/>
            <person name="Uohara A."/>
            <person name="Ohji S."/>
            <person name="Ichikawa N."/>
        </authorList>
    </citation>
    <scope>NUCLEOTIDE SEQUENCE [LARGE SCALE GENOMIC DNA]</scope>
    <source>
        <strain evidence="6 7">NBRC 14498</strain>
    </source>
</reference>
<evidence type="ECO:0000259" key="5">
    <source>
        <dbReference type="PROSITE" id="PS50977"/>
    </source>
</evidence>
<dbReference type="InterPro" id="IPR049445">
    <property type="entry name" value="TetR_SbtR-like_C"/>
</dbReference>
<keyword evidence="7" id="KW-1185">Reference proteome</keyword>
<dbReference type="InterPro" id="IPR001647">
    <property type="entry name" value="HTH_TetR"/>
</dbReference>
<evidence type="ECO:0000313" key="7">
    <source>
        <dbReference type="Proteomes" id="UP000320338"/>
    </source>
</evidence>
<dbReference type="InterPro" id="IPR009057">
    <property type="entry name" value="Homeodomain-like_sf"/>
</dbReference>
<dbReference type="EMBL" id="BJNG01000026">
    <property type="protein sequence ID" value="GEC20949.1"/>
    <property type="molecule type" value="Genomic_DNA"/>
</dbReference>
<comment type="caution">
    <text evidence="6">The sequence shown here is derived from an EMBL/GenBank/DDBJ whole genome shotgun (WGS) entry which is preliminary data.</text>
</comment>
<dbReference type="Proteomes" id="UP000320338">
    <property type="component" value="Unassembled WGS sequence"/>
</dbReference>
<keyword evidence="3" id="KW-0804">Transcription</keyword>
<dbReference type="PRINTS" id="PR00455">
    <property type="entry name" value="HTHTETR"/>
</dbReference>
<organism evidence="6 7">
    <name type="scientific">Pseudonocardia hydrocarbonoxydans</name>
    <dbReference type="NCBI Taxonomy" id="76726"/>
    <lineage>
        <taxon>Bacteria</taxon>
        <taxon>Bacillati</taxon>
        <taxon>Actinomycetota</taxon>
        <taxon>Actinomycetes</taxon>
        <taxon>Pseudonocardiales</taxon>
        <taxon>Pseudonocardiaceae</taxon>
        <taxon>Pseudonocardia</taxon>
    </lineage>
</organism>
<dbReference type="InterPro" id="IPR050109">
    <property type="entry name" value="HTH-type_TetR-like_transc_reg"/>
</dbReference>
<feature type="DNA-binding region" description="H-T-H motif" evidence="4">
    <location>
        <begin position="35"/>
        <end position="54"/>
    </location>
</feature>
<keyword evidence="1" id="KW-0805">Transcription regulation</keyword>